<dbReference type="Pfam" id="PF02810">
    <property type="entry name" value="SEC-C"/>
    <property type="match status" value="1"/>
</dbReference>
<dbReference type="SUPFAM" id="SSF103642">
    <property type="entry name" value="Sec-C motif"/>
    <property type="match status" value="1"/>
</dbReference>
<dbReference type="AlphaFoldDB" id="A0A1Q8QX91"/>
<dbReference type="Proteomes" id="UP000186102">
    <property type="component" value="Unassembled WGS sequence"/>
</dbReference>
<name>A0A1Q8QX91_9FIRM</name>
<evidence type="ECO:0000313" key="2">
    <source>
        <dbReference type="Proteomes" id="UP000186102"/>
    </source>
</evidence>
<dbReference type="SUPFAM" id="SSF48452">
    <property type="entry name" value="TPR-like"/>
    <property type="match status" value="1"/>
</dbReference>
<reference evidence="1 2" key="1">
    <citation type="submission" date="2016-09" db="EMBL/GenBank/DDBJ databases">
        <title>Complete genome of Desulfosporosinus sp. OL.</title>
        <authorList>
            <person name="Mardanov A."/>
            <person name="Beletsky A."/>
            <person name="Panova A."/>
            <person name="Karnachuk O."/>
            <person name="Ravin N."/>
        </authorList>
    </citation>
    <scope>NUCLEOTIDE SEQUENCE [LARGE SCALE GENOMIC DNA]</scope>
    <source>
        <strain evidence="1 2">OL</strain>
    </source>
</reference>
<proteinExistence type="predicted"/>
<organism evidence="1 2">
    <name type="scientific">Desulfosporosinus metallidurans</name>
    <dbReference type="NCBI Taxonomy" id="1888891"/>
    <lineage>
        <taxon>Bacteria</taxon>
        <taxon>Bacillati</taxon>
        <taxon>Bacillota</taxon>
        <taxon>Clostridia</taxon>
        <taxon>Eubacteriales</taxon>
        <taxon>Desulfitobacteriaceae</taxon>
        <taxon>Desulfosporosinus</taxon>
    </lineage>
</organism>
<keyword evidence="2" id="KW-1185">Reference proteome</keyword>
<dbReference type="STRING" id="1888891.DSOL_2044"/>
<dbReference type="EMBL" id="MLBF01000012">
    <property type="protein sequence ID" value="OLN31951.1"/>
    <property type="molecule type" value="Genomic_DNA"/>
</dbReference>
<comment type="caution">
    <text evidence="1">The sequence shown here is derived from an EMBL/GenBank/DDBJ whole genome shotgun (WGS) entry which is preliminary data.</text>
</comment>
<evidence type="ECO:0000313" key="1">
    <source>
        <dbReference type="EMBL" id="OLN31951.1"/>
    </source>
</evidence>
<gene>
    <name evidence="1" type="ORF">DSOL_2044</name>
</gene>
<dbReference type="InterPro" id="IPR004027">
    <property type="entry name" value="SEC_C_motif"/>
</dbReference>
<accession>A0A1Q8QX91</accession>
<protein>
    <recommendedName>
        <fullName evidence="3">SEC-C motif-containing protein</fullName>
    </recommendedName>
</protein>
<sequence length="364" mass="41787">MTKLFEFPNGQKLGDFSFEEEDKSFITVLDEHPEIKTLLERRHLYPEALTINEVNPILHVMIESIIENQLQSQAEVQEIYYKLQKEESLTPHAARACIANVFLHDFSAVLTEHKPFDQESFVRRLSLIGTDVSNLGRNDRCPCGSGAKFKRCCSPYAEAFIVSPLTGRMDLGYGSYIFDTPENIEDPLDPIFQLEARYHIAKYMNTHKDLDGAVKVLKENITQAEFYDGGNFLENAWQDYMSFCQNHEQLAQEFFKASEHLILLTDDDEEKGTLICDKADFLAQMGNMEAAEAEYTRLFSSLPKFHFGRYRYALMLSDNDREDDAIKALTDLLSLKDIDDQSHEEALTLLEVLGGDTSEFEYLY</sequence>
<dbReference type="Gene3D" id="1.25.40.10">
    <property type="entry name" value="Tetratricopeptide repeat domain"/>
    <property type="match status" value="1"/>
</dbReference>
<dbReference type="InterPro" id="IPR011990">
    <property type="entry name" value="TPR-like_helical_dom_sf"/>
</dbReference>
<evidence type="ECO:0008006" key="3">
    <source>
        <dbReference type="Google" id="ProtNLM"/>
    </source>
</evidence>
<dbReference type="Gene3D" id="3.10.450.50">
    <property type="match status" value="1"/>
</dbReference>